<dbReference type="Proteomes" id="UP000665047">
    <property type="component" value="Chromosome"/>
</dbReference>
<keyword evidence="5" id="KW-1185">Reference proteome</keyword>
<dbReference type="EMBL" id="CP072455">
    <property type="protein sequence ID" value="QTL40442.1"/>
    <property type="molecule type" value="Genomic_DNA"/>
</dbReference>
<feature type="transmembrane region" description="Helical" evidence="1">
    <location>
        <begin position="203"/>
        <end position="222"/>
    </location>
</feature>
<evidence type="ECO:0000256" key="1">
    <source>
        <dbReference type="SAM" id="Phobius"/>
    </source>
</evidence>
<keyword evidence="1" id="KW-0812">Transmembrane</keyword>
<protein>
    <recommendedName>
        <fullName evidence="6">Fatty acid desaturase domain-containing protein</fullName>
    </recommendedName>
</protein>
<keyword evidence="1" id="KW-1133">Transmembrane helix</keyword>
<feature type="transmembrane region" description="Helical" evidence="1">
    <location>
        <begin position="172"/>
        <end position="191"/>
    </location>
</feature>
<feature type="transmembrane region" description="Helical" evidence="1">
    <location>
        <begin position="78"/>
        <end position="100"/>
    </location>
</feature>
<evidence type="ECO:0000313" key="2">
    <source>
        <dbReference type="EMBL" id="PHM28264.1"/>
    </source>
</evidence>
<dbReference type="RefSeq" id="WP_209027963.1">
    <property type="nucleotide sequence ID" value="NZ_CAWNNJ010000130.1"/>
</dbReference>
<feature type="transmembrane region" description="Helical" evidence="1">
    <location>
        <begin position="228"/>
        <end position="248"/>
    </location>
</feature>
<keyword evidence="1" id="KW-0472">Membrane</keyword>
<reference evidence="2 4" key="1">
    <citation type="journal article" date="2017" name="Nat. Microbiol.">
        <title>Natural product diversity associated with the nematode symbionts Photorhabdus and Xenorhabdus.</title>
        <authorList>
            <person name="Tobias N.J."/>
            <person name="Wolff H."/>
            <person name="Djahanschiri B."/>
            <person name="Grundmann F."/>
            <person name="Kronenwerth M."/>
            <person name="Shi Y.M."/>
            <person name="Simonyi S."/>
            <person name="Grun P."/>
            <person name="Shapiro-Ilan D."/>
            <person name="Pidot S.J."/>
            <person name="Stinear T.P."/>
            <person name="Ebersberger I."/>
            <person name="Bode H.B."/>
        </authorList>
    </citation>
    <scope>NUCLEOTIDE SEQUENCE [LARGE SCALE GENOMIC DNA]</scope>
    <source>
        <strain evidence="2 4">DSM 16342</strain>
    </source>
</reference>
<proteinExistence type="predicted"/>
<dbReference type="EMBL" id="NIBS01000006">
    <property type="protein sequence ID" value="PHM28264.1"/>
    <property type="molecule type" value="Genomic_DNA"/>
</dbReference>
<evidence type="ECO:0000313" key="3">
    <source>
        <dbReference type="EMBL" id="QTL40442.1"/>
    </source>
</evidence>
<feature type="transmembrane region" description="Helical" evidence="1">
    <location>
        <begin position="46"/>
        <end position="66"/>
    </location>
</feature>
<reference evidence="3 5" key="2">
    <citation type="submission" date="2021-03" db="EMBL/GenBank/DDBJ databases">
        <title>Complete Genome Sequence Data of Xenorhabdus budapestensis strain C72, a Candidate Biological Control Agent, from China.</title>
        <authorList>
            <person name="LI B."/>
            <person name="WANG S."/>
            <person name="QIU D."/>
        </authorList>
    </citation>
    <scope>NUCLEOTIDE SEQUENCE [LARGE SCALE GENOMIC DNA]</scope>
    <source>
        <strain evidence="3 5">C-7-2</strain>
    </source>
</reference>
<sequence length="385" mass="45274">MKTGIDLYKESTAIRNTYRILPFQGVWSWLTGKDIPGRKALWKSNSIEMICWSISWVVVGTLLIYLSLNSNMSSIIKFITYLVGVLFSTSGARYIVATIIHQGVHGNLLSTKSRNRVICEILSTIFITQPYDSYRQFHIYEHHGKDFSTTEDKDLSAVYKLGFTPGKTKKQLYINLFLTLFSPYFHLSYLYGRIKSNLIGVPVYRFIMTIVYFLFFGYFAWWMGMMNFVFSIIIPYVIVYQIASLLQLMTEHVWLLRRENETILHSHIKNSLGRFCGSPCPESFSLKYSLQWIIWAFKHLFYHLPVRMLVVQGSLICHDWHHRVSNVKEWYDYTRLREINAEKLAKEGNYDYTEFWGFYNCLDHVLTILSNAESINVNNLKYRLN</sequence>
<dbReference type="AlphaFoldDB" id="A0A2D0J1R2"/>
<dbReference type="Proteomes" id="UP000225833">
    <property type="component" value="Unassembled WGS sequence"/>
</dbReference>
<evidence type="ECO:0000313" key="5">
    <source>
        <dbReference type="Proteomes" id="UP000665047"/>
    </source>
</evidence>
<gene>
    <name evidence="3" type="ORF">HGO23_03310</name>
    <name evidence="2" type="ORF">Xbud_01662</name>
</gene>
<evidence type="ECO:0000313" key="4">
    <source>
        <dbReference type="Proteomes" id="UP000225833"/>
    </source>
</evidence>
<accession>A0A2D0J1R2</accession>
<name>A0A2D0J1R2_XENBU</name>
<evidence type="ECO:0008006" key="6">
    <source>
        <dbReference type="Google" id="ProtNLM"/>
    </source>
</evidence>
<organism evidence="2 4">
    <name type="scientific">Xenorhabdus budapestensis</name>
    <dbReference type="NCBI Taxonomy" id="290110"/>
    <lineage>
        <taxon>Bacteria</taxon>
        <taxon>Pseudomonadati</taxon>
        <taxon>Pseudomonadota</taxon>
        <taxon>Gammaproteobacteria</taxon>
        <taxon>Enterobacterales</taxon>
        <taxon>Morganellaceae</taxon>
        <taxon>Xenorhabdus</taxon>
    </lineage>
</organism>